<comment type="similarity">
    <text evidence="2 5">Belongs to the ubiquitin-activating E1 family. ULA1 subfamily.</text>
</comment>
<dbReference type="OrthoDB" id="1708823at2759"/>
<name>A0A9P6C187_9AGAR</name>
<keyword evidence="9" id="KW-1185">Reference proteome</keyword>
<dbReference type="SUPFAM" id="SSF69572">
    <property type="entry name" value="Activating enzymes of the ubiquitin-like proteins"/>
    <property type="match status" value="1"/>
</dbReference>
<dbReference type="InterPro" id="IPR045886">
    <property type="entry name" value="ThiF/MoeB/HesA"/>
</dbReference>
<dbReference type="InterPro" id="IPR035985">
    <property type="entry name" value="Ubiquitin-activating_enz"/>
</dbReference>
<feature type="compositionally biased region" description="Polar residues" evidence="6">
    <location>
        <begin position="1"/>
        <end position="16"/>
    </location>
</feature>
<proteinExistence type="inferred from homology"/>
<comment type="caution">
    <text evidence="8">The sequence shown here is derived from an EMBL/GenBank/DDBJ whole genome shotgun (WGS) entry which is preliminary data.</text>
</comment>
<feature type="domain" description="THIF-type NAD/FAD binding fold" evidence="7">
    <location>
        <begin position="28"/>
        <end position="127"/>
    </location>
</feature>
<protein>
    <recommendedName>
        <fullName evidence="3 5">NEDD8-activating enzyme E1 regulatory subunit</fullName>
    </recommendedName>
</protein>
<evidence type="ECO:0000256" key="2">
    <source>
        <dbReference type="ARBA" id="ARBA00006868"/>
    </source>
</evidence>
<gene>
    <name evidence="8" type="ORF">P691DRAFT_802320</name>
</gene>
<dbReference type="GO" id="GO:0019781">
    <property type="term" value="F:NEDD8 activating enzyme activity"/>
    <property type="evidence" value="ECO:0007669"/>
    <property type="project" value="UniProtKB-UniRule"/>
</dbReference>
<evidence type="ECO:0000256" key="1">
    <source>
        <dbReference type="ARBA" id="ARBA00005032"/>
    </source>
</evidence>
<dbReference type="GO" id="GO:0045116">
    <property type="term" value="P:protein neddylation"/>
    <property type="evidence" value="ECO:0007669"/>
    <property type="project" value="UniProtKB-UniRule"/>
</dbReference>
<accession>A0A9P6C187</accession>
<dbReference type="AlphaFoldDB" id="A0A9P6C187"/>
<comment type="pathway">
    <text evidence="1 5">Protein modification; protein neddylation.</text>
</comment>
<dbReference type="PANTHER" id="PTHR10953:SF29">
    <property type="entry name" value="NEDD8-ACTIVATING ENZYME E1 REGULATORY SUBUNIT"/>
    <property type="match status" value="1"/>
</dbReference>
<dbReference type="Gene3D" id="3.40.50.720">
    <property type="entry name" value="NAD(P)-binding Rossmann-like Domain"/>
    <property type="match status" value="2"/>
</dbReference>
<dbReference type="PANTHER" id="PTHR10953">
    <property type="entry name" value="UBIQUITIN-ACTIVATING ENZYME E1"/>
    <property type="match status" value="1"/>
</dbReference>
<dbReference type="FunFam" id="3.40.50.720:FF:000475">
    <property type="entry name" value="NEDD8-activating enzyme E1 regulatory subunit"/>
    <property type="match status" value="1"/>
</dbReference>
<evidence type="ECO:0000313" key="8">
    <source>
        <dbReference type="EMBL" id="KAF9447472.1"/>
    </source>
</evidence>
<evidence type="ECO:0000256" key="6">
    <source>
        <dbReference type="SAM" id="MobiDB-lite"/>
    </source>
</evidence>
<keyword evidence="4 5" id="KW-0833">Ubl conjugation pathway</keyword>
<dbReference type="Proteomes" id="UP000807342">
    <property type="component" value="Unassembled WGS sequence"/>
</dbReference>
<evidence type="ECO:0000256" key="3">
    <source>
        <dbReference type="ARBA" id="ARBA00015407"/>
    </source>
</evidence>
<reference evidence="8" key="1">
    <citation type="submission" date="2020-11" db="EMBL/GenBank/DDBJ databases">
        <authorList>
            <consortium name="DOE Joint Genome Institute"/>
            <person name="Ahrendt S."/>
            <person name="Riley R."/>
            <person name="Andreopoulos W."/>
            <person name="Labutti K."/>
            <person name="Pangilinan J."/>
            <person name="Ruiz-Duenas F.J."/>
            <person name="Barrasa J.M."/>
            <person name="Sanchez-Garcia M."/>
            <person name="Camarero S."/>
            <person name="Miyauchi S."/>
            <person name="Serrano A."/>
            <person name="Linde D."/>
            <person name="Babiker R."/>
            <person name="Drula E."/>
            <person name="Ayuso-Fernandez I."/>
            <person name="Pacheco R."/>
            <person name="Padilla G."/>
            <person name="Ferreira P."/>
            <person name="Barriuso J."/>
            <person name="Kellner H."/>
            <person name="Castanera R."/>
            <person name="Alfaro M."/>
            <person name="Ramirez L."/>
            <person name="Pisabarro A.G."/>
            <person name="Kuo A."/>
            <person name="Tritt A."/>
            <person name="Lipzen A."/>
            <person name="He G."/>
            <person name="Yan M."/>
            <person name="Ng V."/>
            <person name="Cullen D."/>
            <person name="Martin F."/>
            <person name="Rosso M.-N."/>
            <person name="Henrissat B."/>
            <person name="Hibbett D."/>
            <person name="Martinez A.T."/>
            <person name="Grigoriev I.V."/>
        </authorList>
    </citation>
    <scope>NUCLEOTIDE SEQUENCE</scope>
    <source>
        <strain evidence="8">MF-IS2</strain>
    </source>
</reference>
<evidence type="ECO:0000313" key="9">
    <source>
        <dbReference type="Proteomes" id="UP000807342"/>
    </source>
</evidence>
<dbReference type="InterPro" id="IPR000594">
    <property type="entry name" value="ThiF_NAD_FAD-bd"/>
</dbReference>
<dbReference type="EMBL" id="MU151198">
    <property type="protein sequence ID" value="KAF9447472.1"/>
    <property type="molecule type" value="Genomic_DNA"/>
</dbReference>
<dbReference type="Pfam" id="PF00899">
    <property type="entry name" value="ThiF"/>
    <property type="match status" value="1"/>
</dbReference>
<dbReference type="InterPro" id="IPR030667">
    <property type="entry name" value="APP-BP1"/>
</dbReference>
<evidence type="ECO:0000256" key="4">
    <source>
        <dbReference type="ARBA" id="ARBA00022786"/>
    </source>
</evidence>
<evidence type="ECO:0000256" key="5">
    <source>
        <dbReference type="PIRNR" id="PIRNR039099"/>
    </source>
</evidence>
<evidence type="ECO:0000259" key="7">
    <source>
        <dbReference type="Pfam" id="PF00899"/>
    </source>
</evidence>
<sequence length="528" mass="57693">MSQETQDIETATTAMTSEAPPDSRTRRYDRQLRLWAATGQAALESAHLLVLSSTATSTSILKNLVLPGVGTFTVLDDAIVTPADAGNNFFLEGPDSIGKPRAQEAVRLLGELNEGVQGHADVKSVEQLLTAGKGELFKYTLVIAHNLPRSQLERLSQLLWEDEDAPSLVVVRSAGFLAEFFIQQHEHTIIESHSETAPSLRIDKPFPALLQYTQSLDLDALDPTDHGHVPYVILLVSAMERWKKEHNGLVPQSYPEKKAFKELVSSMKRKLDEENFEEAEAQAYRSWTETKVPSEVAELFSDPKLQNLNASSPPFFHLLAALKAFTAHPPYTLPLTSTLPDMKASTDAYIGLQKLYKDQAELEKGTFKSYISPEVQIGDDIIDSFVKNAHALKVIRGSSWNSIDKDATALANAVTASPKQLAIHLALSAASSLASKTPIPLQGEILVLTIEALTQEAQSLLPPETELPEEFEDTAGEIARSPTADLPNTAALLGGLVAQEVIKMITKQYIPISGVCTVDLIETWTGIL</sequence>
<dbReference type="GO" id="GO:0005737">
    <property type="term" value="C:cytoplasm"/>
    <property type="evidence" value="ECO:0007669"/>
    <property type="project" value="TreeGrafter"/>
</dbReference>
<comment type="function">
    <text evidence="5">Regulatory subunit of the dimeric UBA3-ULA1 E1 enzyme.</text>
</comment>
<dbReference type="PIRSF" id="PIRSF039099">
    <property type="entry name" value="APP-BP1"/>
    <property type="match status" value="1"/>
</dbReference>
<organism evidence="8 9">
    <name type="scientific">Macrolepiota fuliginosa MF-IS2</name>
    <dbReference type="NCBI Taxonomy" id="1400762"/>
    <lineage>
        <taxon>Eukaryota</taxon>
        <taxon>Fungi</taxon>
        <taxon>Dikarya</taxon>
        <taxon>Basidiomycota</taxon>
        <taxon>Agaricomycotina</taxon>
        <taxon>Agaricomycetes</taxon>
        <taxon>Agaricomycetidae</taxon>
        <taxon>Agaricales</taxon>
        <taxon>Agaricineae</taxon>
        <taxon>Agaricaceae</taxon>
        <taxon>Macrolepiota</taxon>
    </lineage>
</organism>
<feature type="region of interest" description="Disordered" evidence="6">
    <location>
        <begin position="1"/>
        <end position="26"/>
    </location>
</feature>